<dbReference type="SUPFAM" id="SSF53098">
    <property type="entry name" value="Ribonuclease H-like"/>
    <property type="match status" value="1"/>
</dbReference>
<sequence>MNASQIKTIKKLIKAFGIIDNNQPFIVVRAIYTNPLIDTIREVSRDVRAPNSYELLGIYLPEACQEIKQCITRFGSMWQERGVTIMCEGWSSKTSYSIINFLIYSNDITVYHKSIDASYVTCKDADYYLKLMKKVVEEVGIEKVVQIATDNASVMKAAGVRLMDEYPTLHWTPYAAYCLDLILVDLTGKTNIGKVIQIARKISNYIYKYDWAVNYMKKFTNGRDIIRAGITWFATNFVPLGSVVKHKTALKDM</sequence>
<dbReference type="Proteomes" id="UP001153076">
    <property type="component" value="Unassembled WGS sequence"/>
</dbReference>
<dbReference type="InterPro" id="IPR012337">
    <property type="entry name" value="RNaseH-like_sf"/>
</dbReference>
<dbReference type="Pfam" id="PF04937">
    <property type="entry name" value="DUF659"/>
    <property type="match status" value="1"/>
</dbReference>
<evidence type="ECO:0000313" key="2">
    <source>
        <dbReference type="EMBL" id="KAJ8434363.1"/>
    </source>
</evidence>
<protein>
    <recommendedName>
        <fullName evidence="1">DUF659 domain-containing protein</fullName>
    </recommendedName>
</protein>
<reference evidence="2" key="1">
    <citation type="submission" date="2022-04" db="EMBL/GenBank/DDBJ databases">
        <title>Carnegiea gigantea Genome sequencing and assembly v2.</title>
        <authorList>
            <person name="Copetti D."/>
            <person name="Sanderson M.J."/>
            <person name="Burquez A."/>
            <person name="Wojciechowski M.F."/>
        </authorList>
    </citation>
    <scope>NUCLEOTIDE SEQUENCE</scope>
    <source>
        <strain evidence="2">SGP5-SGP5p</strain>
        <tissue evidence="2">Aerial part</tissue>
    </source>
</reference>
<gene>
    <name evidence="2" type="ORF">Cgig2_031609</name>
</gene>
<dbReference type="PANTHER" id="PTHR32166:SF122">
    <property type="entry name" value="OS09G0499600 PROTEIN"/>
    <property type="match status" value="1"/>
</dbReference>
<dbReference type="EMBL" id="JAKOGI010000481">
    <property type="protein sequence ID" value="KAJ8434363.1"/>
    <property type="molecule type" value="Genomic_DNA"/>
</dbReference>
<feature type="domain" description="DUF659" evidence="1">
    <location>
        <begin position="50"/>
        <end position="202"/>
    </location>
</feature>
<keyword evidence="3" id="KW-1185">Reference proteome</keyword>
<name>A0A9Q1K081_9CARY</name>
<accession>A0A9Q1K081</accession>
<evidence type="ECO:0000313" key="3">
    <source>
        <dbReference type="Proteomes" id="UP001153076"/>
    </source>
</evidence>
<proteinExistence type="predicted"/>
<comment type="caution">
    <text evidence="2">The sequence shown here is derived from an EMBL/GenBank/DDBJ whole genome shotgun (WGS) entry which is preliminary data.</text>
</comment>
<dbReference type="AlphaFoldDB" id="A0A9Q1K081"/>
<dbReference type="PANTHER" id="PTHR32166">
    <property type="entry name" value="OSJNBA0013A04.12 PROTEIN"/>
    <property type="match status" value="1"/>
</dbReference>
<dbReference type="InterPro" id="IPR007021">
    <property type="entry name" value="DUF659"/>
</dbReference>
<dbReference type="OrthoDB" id="2012664at2759"/>
<organism evidence="2 3">
    <name type="scientific">Carnegiea gigantea</name>
    <dbReference type="NCBI Taxonomy" id="171969"/>
    <lineage>
        <taxon>Eukaryota</taxon>
        <taxon>Viridiplantae</taxon>
        <taxon>Streptophyta</taxon>
        <taxon>Embryophyta</taxon>
        <taxon>Tracheophyta</taxon>
        <taxon>Spermatophyta</taxon>
        <taxon>Magnoliopsida</taxon>
        <taxon>eudicotyledons</taxon>
        <taxon>Gunneridae</taxon>
        <taxon>Pentapetalae</taxon>
        <taxon>Caryophyllales</taxon>
        <taxon>Cactineae</taxon>
        <taxon>Cactaceae</taxon>
        <taxon>Cactoideae</taxon>
        <taxon>Echinocereeae</taxon>
        <taxon>Carnegiea</taxon>
    </lineage>
</organism>
<evidence type="ECO:0000259" key="1">
    <source>
        <dbReference type="Pfam" id="PF04937"/>
    </source>
</evidence>